<evidence type="ECO:0000313" key="9">
    <source>
        <dbReference type="Proteomes" id="UP000190911"/>
    </source>
</evidence>
<dbReference type="RefSeq" id="WP_079553052.1">
    <property type="nucleotide sequence ID" value="NZ_LT670847.1"/>
</dbReference>
<organism evidence="8 9">
    <name type="scientific">Vreelandella subglaciescola</name>
    <dbReference type="NCBI Taxonomy" id="29571"/>
    <lineage>
        <taxon>Bacteria</taxon>
        <taxon>Pseudomonadati</taxon>
        <taxon>Pseudomonadota</taxon>
        <taxon>Gammaproteobacteria</taxon>
        <taxon>Oceanospirillales</taxon>
        <taxon>Halomonadaceae</taxon>
        <taxon>Vreelandella</taxon>
    </lineage>
</organism>
<dbReference type="STRING" id="29571.SAMN05878437_1820"/>
<proteinExistence type="inferred from homology"/>
<dbReference type="InterPro" id="IPR027417">
    <property type="entry name" value="P-loop_NTPase"/>
</dbReference>
<comment type="similarity">
    <text evidence="4">Belongs to the ABC transporter superfamily. ABCF family. YheS subfamily.</text>
</comment>
<sequence length="663" mass="73525">MIALRQVALQRGTQTLLDNADLMLHDGIKAGIIGPNGTGKSSLFKLLLGEIGADQGEVEMSGGQRIAHMAQEIETLDRSIIDYVLDGDYALRQVEADLDAARAADDAHREAELHGLIDNLDGYTAEPRAAQLLVGLGFVQADLYRPLSDFSGGWRMRVNLARTLFTPSDLLLLDEPTNHLDLDALLWLEQWLVRYPGTLLLISHDRDFLDAVCDHIAHMHHQTIELYRGNYSRFERTRAEKLALQQAEAAKQQARRAEIETFITRFKAKATKARQAQSRIKMLERMEDIAMAHVDSPFYFTLPAADKTSHPLLVLDRARLGYSTDDGERVQLDGVNLTLLPGSRIGLLGPNGAGKSTLIKALTGELALLAGERVPGEHLSIGYFAQHQLEGLDVTATPFVHVQRLSPTASDQSIRSFLGGFGFKGDNAFATVDNFSGGEKARLALSLVAWQKPNLLLLDEPTNHLDLDMREALTQAIASFDGTVIIVSHDRHLLRASVDDFWVVADNRVEPFDGDLDDYHVWLKKRLDAQRRESKRKSLSAKNQGKAAAESQHQEDKSPPTAPEKSPAASDEDRKTSRKAAAEQREKLRPLKKQRNNAEKTMEREQQALKALETQLGDPALYTDAARKDELAETLSQQAEGKARLNAAEQQWLSAEEALESEA</sequence>
<feature type="domain" description="ABC transporter" evidence="7">
    <location>
        <begin position="315"/>
        <end position="531"/>
    </location>
</feature>
<gene>
    <name evidence="8" type="ORF">SAMN05878437_1820</name>
</gene>
<reference evidence="8 9" key="1">
    <citation type="submission" date="2016-11" db="EMBL/GenBank/DDBJ databases">
        <authorList>
            <person name="Jaros S."/>
            <person name="Januszkiewicz K."/>
            <person name="Wedrychowicz H."/>
        </authorList>
    </citation>
    <scope>NUCLEOTIDE SEQUENCE [LARGE SCALE GENOMIC DNA]</scope>
    <source>
        <strain evidence="8 9">ACAM 12</strain>
    </source>
</reference>
<keyword evidence="9" id="KW-1185">Reference proteome</keyword>
<keyword evidence="1" id="KW-0677">Repeat</keyword>
<dbReference type="InterPro" id="IPR050611">
    <property type="entry name" value="ABCF"/>
</dbReference>
<evidence type="ECO:0000256" key="2">
    <source>
        <dbReference type="ARBA" id="ARBA00022741"/>
    </source>
</evidence>
<dbReference type="InterPro" id="IPR017871">
    <property type="entry name" value="ABC_transporter-like_CS"/>
</dbReference>
<feature type="compositionally biased region" description="Basic and acidic residues" evidence="6">
    <location>
        <begin position="571"/>
        <end position="589"/>
    </location>
</feature>
<dbReference type="FunFam" id="3.40.50.300:FF:002053">
    <property type="entry name" value="ABC transporter ATP-binding protein"/>
    <property type="match status" value="1"/>
</dbReference>
<dbReference type="InParanoid" id="A0A1M7GZY6"/>
<evidence type="ECO:0000313" key="8">
    <source>
        <dbReference type="EMBL" id="SHM21810.1"/>
    </source>
</evidence>
<dbReference type="GO" id="GO:0005524">
    <property type="term" value="F:ATP binding"/>
    <property type="evidence" value="ECO:0007669"/>
    <property type="project" value="UniProtKB-KW"/>
</dbReference>
<keyword evidence="2" id="KW-0547">Nucleotide-binding</keyword>
<evidence type="ECO:0000256" key="1">
    <source>
        <dbReference type="ARBA" id="ARBA00022737"/>
    </source>
</evidence>
<evidence type="ECO:0000256" key="4">
    <source>
        <dbReference type="ARBA" id="ARBA00061571"/>
    </source>
</evidence>
<dbReference type="InterPro" id="IPR003439">
    <property type="entry name" value="ABC_transporter-like_ATP-bd"/>
</dbReference>
<dbReference type="Pfam" id="PF12848">
    <property type="entry name" value="ABC_tran_Xtn"/>
    <property type="match status" value="1"/>
</dbReference>
<dbReference type="PROSITE" id="PS00211">
    <property type="entry name" value="ABC_TRANSPORTER_1"/>
    <property type="match status" value="2"/>
</dbReference>
<dbReference type="FunCoup" id="A0A1M7GZY6">
    <property type="interactions" value="486"/>
</dbReference>
<dbReference type="EMBL" id="LT670847">
    <property type="protein sequence ID" value="SHM21810.1"/>
    <property type="molecule type" value="Genomic_DNA"/>
</dbReference>
<dbReference type="CDD" id="cd03221">
    <property type="entry name" value="ABCF_EF-3"/>
    <property type="match status" value="2"/>
</dbReference>
<dbReference type="Gene3D" id="3.40.50.300">
    <property type="entry name" value="P-loop containing nucleotide triphosphate hydrolases"/>
    <property type="match status" value="2"/>
</dbReference>
<dbReference type="InterPro" id="IPR032781">
    <property type="entry name" value="ABC_tran_Xtn"/>
</dbReference>
<dbReference type="SUPFAM" id="SSF52540">
    <property type="entry name" value="P-loop containing nucleoside triphosphate hydrolases"/>
    <property type="match status" value="2"/>
</dbReference>
<evidence type="ECO:0000259" key="7">
    <source>
        <dbReference type="PROSITE" id="PS50893"/>
    </source>
</evidence>
<dbReference type="SMART" id="SM00382">
    <property type="entry name" value="AAA"/>
    <property type="match status" value="2"/>
</dbReference>
<name>A0A1M7GZY6_9GAMM</name>
<feature type="domain" description="ABC transporter" evidence="7">
    <location>
        <begin position="2"/>
        <end position="246"/>
    </location>
</feature>
<dbReference type="PANTHER" id="PTHR19211:SF14">
    <property type="entry name" value="ATP-BINDING CASSETTE SUB-FAMILY F MEMBER 1"/>
    <property type="match status" value="1"/>
</dbReference>
<protein>
    <recommendedName>
        <fullName evidence="5">Probable ATP-binding protein YheS</fullName>
    </recommendedName>
</protein>
<dbReference type="FunFam" id="3.40.50.300:FF:000011">
    <property type="entry name" value="Putative ABC transporter ATP-binding component"/>
    <property type="match status" value="1"/>
</dbReference>
<dbReference type="Pfam" id="PF00005">
    <property type="entry name" value="ABC_tran"/>
    <property type="match status" value="2"/>
</dbReference>
<keyword evidence="3 8" id="KW-0067">ATP-binding</keyword>
<dbReference type="OrthoDB" id="6130096at2"/>
<evidence type="ECO:0000256" key="6">
    <source>
        <dbReference type="SAM" id="MobiDB-lite"/>
    </source>
</evidence>
<dbReference type="GO" id="GO:0016887">
    <property type="term" value="F:ATP hydrolysis activity"/>
    <property type="evidence" value="ECO:0007669"/>
    <property type="project" value="InterPro"/>
</dbReference>
<feature type="region of interest" description="Disordered" evidence="6">
    <location>
        <begin position="532"/>
        <end position="605"/>
    </location>
</feature>
<dbReference type="PANTHER" id="PTHR19211">
    <property type="entry name" value="ATP-BINDING TRANSPORT PROTEIN-RELATED"/>
    <property type="match status" value="1"/>
</dbReference>
<evidence type="ECO:0000256" key="3">
    <source>
        <dbReference type="ARBA" id="ARBA00022840"/>
    </source>
</evidence>
<feature type="compositionally biased region" description="Basic and acidic residues" evidence="6">
    <location>
        <begin position="596"/>
        <end position="605"/>
    </location>
</feature>
<dbReference type="InterPro" id="IPR003593">
    <property type="entry name" value="AAA+_ATPase"/>
</dbReference>
<dbReference type="Proteomes" id="UP000190911">
    <property type="component" value="Chromosome I"/>
</dbReference>
<dbReference type="AlphaFoldDB" id="A0A1M7GZY6"/>
<evidence type="ECO:0000256" key="5">
    <source>
        <dbReference type="ARBA" id="ARBA00069073"/>
    </source>
</evidence>
<accession>A0A1M7GZY6</accession>
<dbReference type="PROSITE" id="PS50893">
    <property type="entry name" value="ABC_TRANSPORTER_2"/>
    <property type="match status" value="2"/>
</dbReference>